<sequence>MDDPYDLQRFVDAQDPVYAQVRDELRHGRKRSHWMWFVFPQIRGLGASATAQRYALASLAEAEAYLRHPLLGPRLRETTQLVNQVDGRSIEDIFGYPDDLKFRSSITLFARATTDNDVFVEALRKYFGGEADPRTVALLEA</sequence>
<dbReference type="InterPro" id="IPR036287">
    <property type="entry name" value="Rv1873-like_sf"/>
</dbReference>
<dbReference type="EMBL" id="JAJITD010000003">
    <property type="protein sequence ID" value="MCC8392405.1"/>
    <property type="molecule type" value="Genomic_DNA"/>
</dbReference>
<evidence type="ECO:0000313" key="2">
    <source>
        <dbReference type="Proteomes" id="UP001431019"/>
    </source>
</evidence>
<accession>A0ABS8JR70</accession>
<comment type="caution">
    <text evidence="1">The sequence shown here is derived from an EMBL/GenBank/DDBJ whole genome shotgun (WGS) entry which is preliminary data.</text>
</comment>
<gene>
    <name evidence="1" type="ORF">LJ656_07370</name>
</gene>
<name>A0ABS8JR70_9BURK</name>
<reference evidence="1 2" key="1">
    <citation type="submission" date="2021-11" db="EMBL/GenBank/DDBJ databases">
        <authorList>
            <person name="Oh E.-T."/>
            <person name="Kim S.-B."/>
        </authorList>
    </citation>
    <scope>NUCLEOTIDE SEQUENCE [LARGE SCALE GENOMIC DNA]</scope>
    <source>
        <strain evidence="1 2">MMS20-SJTR3</strain>
    </source>
</reference>
<evidence type="ECO:0000313" key="1">
    <source>
        <dbReference type="EMBL" id="MCC8392405.1"/>
    </source>
</evidence>
<organism evidence="1 2">
    <name type="scientific">Paraburkholderia sejongensis</name>
    <dbReference type="NCBI Taxonomy" id="2886946"/>
    <lineage>
        <taxon>Bacteria</taxon>
        <taxon>Pseudomonadati</taxon>
        <taxon>Pseudomonadota</taxon>
        <taxon>Betaproteobacteria</taxon>
        <taxon>Burkholderiales</taxon>
        <taxon>Burkholderiaceae</taxon>
        <taxon>Paraburkholderia</taxon>
    </lineage>
</organism>
<dbReference type="Gene3D" id="1.25.40.380">
    <property type="entry name" value="Protein of unknown function DUF1810"/>
    <property type="match status" value="1"/>
</dbReference>
<keyword evidence="2" id="KW-1185">Reference proteome</keyword>
<dbReference type="InterPro" id="IPR014937">
    <property type="entry name" value="DUF1810"/>
</dbReference>
<protein>
    <submittedName>
        <fullName evidence="1">DUF1810 domain-containing protein</fullName>
    </submittedName>
</protein>
<dbReference type="SUPFAM" id="SSF140736">
    <property type="entry name" value="Rv1873-like"/>
    <property type="match status" value="1"/>
</dbReference>
<dbReference type="RefSeq" id="WP_230508612.1">
    <property type="nucleotide sequence ID" value="NZ_JAJITD010000003.1"/>
</dbReference>
<dbReference type="PIRSF" id="PIRSF008546">
    <property type="entry name" value="UCP008546"/>
    <property type="match status" value="1"/>
</dbReference>
<dbReference type="Pfam" id="PF08837">
    <property type="entry name" value="DUF1810"/>
    <property type="match status" value="1"/>
</dbReference>
<dbReference type="Proteomes" id="UP001431019">
    <property type="component" value="Unassembled WGS sequence"/>
</dbReference>
<proteinExistence type="predicted"/>